<keyword evidence="1" id="KW-0614">Plasmid</keyword>
<evidence type="ECO:0000313" key="2">
    <source>
        <dbReference type="Proteomes" id="UP000232003"/>
    </source>
</evidence>
<proteinExistence type="predicted"/>
<dbReference type="KEGG" id="nfl:COO91_10896"/>
<protein>
    <submittedName>
        <fullName evidence="1">Uncharacterized protein</fullName>
    </submittedName>
</protein>
<evidence type="ECO:0000313" key="1">
    <source>
        <dbReference type="EMBL" id="AUB44658.1"/>
    </source>
</evidence>
<sequence length="54" mass="6044">MALFQEGFESPTEANLQQELPSASCLLQLKLLSLSLVFLQANSDYLCKYASIFE</sequence>
<dbReference type="EMBL" id="CP024793">
    <property type="protein sequence ID" value="AUB44658.1"/>
    <property type="molecule type" value="Genomic_DNA"/>
</dbReference>
<reference evidence="1 2" key="1">
    <citation type="submission" date="2017-11" db="EMBL/GenBank/DDBJ databases">
        <title>Complete genome of a free-living desiccation-tolerant cyanobacterium and its photosynthetic adaptation to extreme terrestrial habitat.</title>
        <authorList>
            <person name="Shang J."/>
        </authorList>
    </citation>
    <scope>NUCLEOTIDE SEQUENCE [LARGE SCALE GENOMIC DNA]</scope>
    <source>
        <strain evidence="1 2">CCNUN1</strain>
        <plasmid evidence="2">pnfsy08</plasmid>
    </source>
</reference>
<organism evidence="1 2">
    <name type="scientific">Nostoc flagelliforme CCNUN1</name>
    <dbReference type="NCBI Taxonomy" id="2038116"/>
    <lineage>
        <taxon>Bacteria</taxon>
        <taxon>Bacillati</taxon>
        <taxon>Cyanobacteriota</taxon>
        <taxon>Cyanophyceae</taxon>
        <taxon>Nostocales</taxon>
        <taxon>Nostocaceae</taxon>
        <taxon>Nostoc</taxon>
    </lineage>
</organism>
<keyword evidence="2" id="KW-1185">Reference proteome</keyword>
<geneLocation type="plasmid" evidence="2">
    <name>pnfsy08</name>
</geneLocation>
<dbReference type="Proteomes" id="UP000232003">
    <property type="component" value="Plasmid pNFSY08"/>
</dbReference>
<gene>
    <name evidence="1" type="ORF">COO91_10896</name>
</gene>
<dbReference type="AlphaFoldDB" id="A0A2K8TAD1"/>
<name>A0A2K8TAD1_9NOSO</name>
<accession>A0A2K8TAD1</accession>